<evidence type="ECO:0000256" key="3">
    <source>
        <dbReference type="ARBA" id="ARBA00022692"/>
    </source>
</evidence>
<dbReference type="GO" id="GO:0022857">
    <property type="term" value="F:transmembrane transporter activity"/>
    <property type="evidence" value="ECO:0007669"/>
    <property type="project" value="InterPro"/>
</dbReference>
<dbReference type="PANTHER" id="PTHR43791">
    <property type="entry name" value="PERMEASE-RELATED"/>
    <property type="match status" value="1"/>
</dbReference>
<reference evidence="7 8" key="1">
    <citation type="submission" date="2021-08" db="EMBL/GenBank/DDBJ databases">
        <title>The highly contiguous genome resource for Trichoderma semiorbis FJ059, a fungal antagonistic to plant pathogens.</title>
        <authorList>
            <person name="Liu T."/>
        </authorList>
    </citation>
    <scope>NUCLEOTIDE SEQUENCE [LARGE SCALE GENOMIC DNA]</scope>
    <source>
        <strain evidence="7 8">FJ059</strain>
    </source>
</reference>
<organism evidence="7 8">
    <name type="scientific">Trichoderma semiorbis</name>
    <dbReference type="NCBI Taxonomy" id="1491008"/>
    <lineage>
        <taxon>Eukaryota</taxon>
        <taxon>Fungi</taxon>
        <taxon>Dikarya</taxon>
        <taxon>Ascomycota</taxon>
        <taxon>Pezizomycotina</taxon>
        <taxon>Sordariomycetes</taxon>
        <taxon>Hypocreomycetidae</taxon>
        <taxon>Hypocreales</taxon>
        <taxon>Hypocreaceae</taxon>
        <taxon>Trichoderma</taxon>
    </lineage>
</organism>
<gene>
    <name evidence="7" type="ORF">TsFJ059_007993</name>
</gene>
<keyword evidence="8" id="KW-1185">Reference proteome</keyword>
<comment type="subcellular location">
    <subcellularLocation>
        <location evidence="1">Membrane</location>
        <topology evidence="1">Multi-pass membrane protein</topology>
    </subcellularLocation>
</comment>
<dbReference type="Pfam" id="PF07690">
    <property type="entry name" value="MFS_1"/>
    <property type="match status" value="1"/>
</dbReference>
<evidence type="ECO:0000256" key="5">
    <source>
        <dbReference type="ARBA" id="ARBA00023136"/>
    </source>
</evidence>
<dbReference type="Proteomes" id="UP000826573">
    <property type="component" value="Unassembled WGS sequence"/>
</dbReference>
<evidence type="ECO:0000313" key="8">
    <source>
        <dbReference type="Proteomes" id="UP000826573"/>
    </source>
</evidence>
<keyword evidence="4 6" id="KW-1133">Transmembrane helix</keyword>
<keyword evidence="3 6" id="KW-0812">Transmembrane</keyword>
<evidence type="ECO:0000313" key="7">
    <source>
        <dbReference type="EMBL" id="KAH0525648.1"/>
    </source>
</evidence>
<dbReference type="GO" id="GO:0016020">
    <property type="term" value="C:membrane"/>
    <property type="evidence" value="ECO:0007669"/>
    <property type="project" value="UniProtKB-SubCell"/>
</dbReference>
<dbReference type="InterPro" id="IPR036259">
    <property type="entry name" value="MFS_trans_sf"/>
</dbReference>
<protein>
    <submittedName>
        <fullName evidence="7">Uncharacterized protein</fullName>
    </submittedName>
</protein>
<feature type="transmembrane region" description="Helical" evidence="6">
    <location>
        <begin position="103"/>
        <end position="122"/>
    </location>
</feature>
<keyword evidence="5 6" id="KW-0472">Membrane</keyword>
<feature type="transmembrane region" description="Helical" evidence="6">
    <location>
        <begin position="134"/>
        <end position="156"/>
    </location>
</feature>
<sequence>MSDAKEQSHDQNAETEVTDIEDGVNERALLRKLDWRLLPAVGVLYLLSFLDRSNVGNARIEGMVSDLHMTGNQYLTGLTVYFIGYVLFEIPCNVILKKTSPRLWLPTLTIAWGVVATLLGGIGKMAGVIWSNGWRWIFILEGIATVIVATIAYWFIENYPDTAKFLTKPEREFIQTRLAADCDAMIKEEFTWSAVLEAVRDPNCWLYSLGFHTMSLPLYTLSLFLPTIISNLGYTAAKAQLLTIPPYALAGDWIHHFACKH</sequence>
<proteinExistence type="predicted"/>
<accession>A0A9P8HDK3</accession>
<comment type="caution">
    <text evidence="7">The sequence shown here is derived from an EMBL/GenBank/DDBJ whole genome shotgun (WGS) entry which is preliminary data.</text>
</comment>
<evidence type="ECO:0000256" key="4">
    <source>
        <dbReference type="ARBA" id="ARBA00022989"/>
    </source>
</evidence>
<evidence type="ECO:0000256" key="2">
    <source>
        <dbReference type="ARBA" id="ARBA00022448"/>
    </source>
</evidence>
<dbReference type="SUPFAM" id="SSF103473">
    <property type="entry name" value="MFS general substrate transporter"/>
    <property type="match status" value="1"/>
</dbReference>
<evidence type="ECO:0000256" key="1">
    <source>
        <dbReference type="ARBA" id="ARBA00004141"/>
    </source>
</evidence>
<feature type="transmembrane region" description="Helical" evidence="6">
    <location>
        <begin position="75"/>
        <end position="96"/>
    </location>
</feature>
<dbReference type="AlphaFoldDB" id="A0A9P8HDK3"/>
<name>A0A9P8HDK3_9HYPO</name>
<keyword evidence="2" id="KW-0813">Transport</keyword>
<dbReference type="InterPro" id="IPR011701">
    <property type="entry name" value="MFS"/>
</dbReference>
<dbReference type="EMBL" id="JAIMJC010000005">
    <property type="protein sequence ID" value="KAH0525648.1"/>
    <property type="molecule type" value="Genomic_DNA"/>
</dbReference>
<dbReference type="Gene3D" id="1.20.1250.20">
    <property type="entry name" value="MFS general substrate transporter like domains"/>
    <property type="match status" value="1"/>
</dbReference>
<dbReference type="PANTHER" id="PTHR43791:SF22">
    <property type="entry name" value="TRANSPORTER, PUTATIVE (AFU_ORTHOLOGUE AFUA_6G11320)-RELATED"/>
    <property type="match status" value="1"/>
</dbReference>
<evidence type="ECO:0000256" key="6">
    <source>
        <dbReference type="SAM" id="Phobius"/>
    </source>
</evidence>